<feature type="transmembrane region" description="Helical" evidence="1">
    <location>
        <begin position="151"/>
        <end position="171"/>
    </location>
</feature>
<keyword evidence="1" id="KW-0472">Membrane</keyword>
<proteinExistence type="predicted"/>
<dbReference type="Proteomes" id="UP000621500">
    <property type="component" value="Unassembled WGS sequence"/>
</dbReference>
<feature type="transmembrane region" description="Helical" evidence="1">
    <location>
        <begin position="46"/>
        <end position="68"/>
    </location>
</feature>
<dbReference type="EMBL" id="BONX01000026">
    <property type="protein sequence ID" value="GIG97341.1"/>
    <property type="molecule type" value="Genomic_DNA"/>
</dbReference>
<keyword evidence="1" id="KW-0812">Transmembrane</keyword>
<keyword evidence="3" id="KW-1185">Reference proteome</keyword>
<feature type="transmembrane region" description="Helical" evidence="1">
    <location>
        <begin position="311"/>
        <end position="334"/>
    </location>
</feature>
<feature type="transmembrane region" description="Helical" evidence="1">
    <location>
        <begin position="268"/>
        <end position="287"/>
    </location>
</feature>
<name>A0ABQ4ERQ9_9ACTN</name>
<sequence length="340" mass="35938">MRGIPLRRPSATLGDMTRRRHGIDVLSRRPQRSPAGPAPGRSATAWVPYAVLLWAIGYGGLRVYWALGNAPEFPPLGTDLFPVAGWGAVALVGAAAPLAVALDRADRWWWPLAGAAWGVSTALATLCPLLLLDAVAVLIPGLGLTVDPAGIAGRLGCLAGGVLLAVATNGYRRRFRGDRPLFGGPLAGTPRWAWAAAYLAVAGCLTRLAAQYAVGVAEIPFAAGPAVLVFEAGFLLAGVLLPLALVHSWGRVFPRWLPLLAGRRVPRWLLLGPGFGLGLLLVGYFGVGTGQLAVETVAGSWDPGDGTYPLWFFWVSMPAYLLWGLGLTVAALAYRRRTRS</sequence>
<feature type="transmembrane region" description="Helical" evidence="1">
    <location>
        <begin position="226"/>
        <end position="247"/>
    </location>
</feature>
<feature type="transmembrane region" description="Helical" evidence="1">
    <location>
        <begin position="80"/>
        <end position="102"/>
    </location>
</feature>
<feature type="transmembrane region" description="Helical" evidence="1">
    <location>
        <begin position="192"/>
        <end position="214"/>
    </location>
</feature>
<keyword evidence="1" id="KW-1133">Transmembrane helix</keyword>
<protein>
    <submittedName>
        <fullName evidence="2">Uncharacterized protein</fullName>
    </submittedName>
</protein>
<reference evidence="2 3" key="1">
    <citation type="submission" date="2021-01" db="EMBL/GenBank/DDBJ databases">
        <title>Whole genome shotgun sequence of Plantactinospora mayteni NBRC 109088.</title>
        <authorList>
            <person name="Komaki H."/>
            <person name="Tamura T."/>
        </authorList>
    </citation>
    <scope>NUCLEOTIDE SEQUENCE [LARGE SCALE GENOMIC DNA]</scope>
    <source>
        <strain evidence="2 3">NBRC 109088</strain>
    </source>
</reference>
<evidence type="ECO:0000313" key="3">
    <source>
        <dbReference type="Proteomes" id="UP000621500"/>
    </source>
</evidence>
<organism evidence="2 3">
    <name type="scientific">Plantactinospora mayteni</name>
    <dbReference type="NCBI Taxonomy" id="566021"/>
    <lineage>
        <taxon>Bacteria</taxon>
        <taxon>Bacillati</taxon>
        <taxon>Actinomycetota</taxon>
        <taxon>Actinomycetes</taxon>
        <taxon>Micromonosporales</taxon>
        <taxon>Micromonosporaceae</taxon>
        <taxon>Plantactinospora</taxon>
    </lineage>
</organism>
<evidence type="ECO:0000256" key="1">
    <source>
        <dbReference type="SAM" id="Phobius"/>
    </source>
</evidence>
<evidence type="ECO:0000313" key="2">
    <source>
        <dbReference type="EMBL" id="GIG97341.1"/>
    </source>
</evidence>
<gene>
    <name evidence="2" type="ORF">Pma05_39140</name>
</gene>
<feature type="transmembrane region" description="Helical" evidence="1">
    <location>
        <begin position="114"/>
        <end position="139"/>
    </location>
</feature>
<comment type="caution">
    <text evidence="2">The sequence shown here is derived from an EMBL/GenBank/DDBJ whole genome shotgun (WGS) entry which is preliminary data.</text>
</comment>
<accession>A0ABQ4ERQ9</accession>